<evidence type="ECO:0000313" key="1">
    <source>
        <dbReference type="EMBL" id="TKW26021.1"/>
    </source>
</evidence>
<dbReference type="InterPro" id="IPR053253">
    <property type="entry name" value="Sex_diff_modulator"/>
</dbReference>
<dbReference type="EMBL" id="CM016554">
    <property type="protein sequence ID" value="TKW26021.1"/>
    <property type="molecule type" value="Genomic_DNA"/>
</dbReference>
<dbReference type="Proteomes" id="UP000298652">
    <property type="component" value="Chromosome 3"/>
</dbReference>
<organism evidence="1 2">
    <name type="scientific">Setaria viridis</name>
    <name type="common">Green bristlegrass</name>
    <name type="synonym">Setaria italica subsp. viridis</name>
    <dbReference type="NCBI Taxonomy" id="4556"/>
    <lineage>
        <taxon>Eukaryota</taxon>
        <taxon>Viridiplantae</taxon>
        <taxon>Streptophyta</taxon>
        <taxon>Embryophyta</taxon>
        <taxon>Tracheophyta</taxon>
        <taxon>Spermatophyta</taxon>
        <taxon>Magnoliopsida</taxon>
        <taxon>Liliopsida</taxon>
        <taxon>Poales</taxon>
        <taxon>Poaceae</taxon>
        <taxon>PACMAD clade</taxon>
        <taxon>Panicoideae</taxon>
        <taxon>Panicodae</taxon>
        <taxon>Paniceae</taxon>
        <taxon>Cenchrinae</taxon>
        <taxon>Setaria</taxon>
    </lineage>
</organism>
<evidence type="ECO:0000313" key="2">
    <source>
        <dbReference type="Proteomes" id="UP000298652"/>
    </source>
</evidence>
<protein>
    <submittedName>
        <fullName evidence="1">Uncharacterized protein</fullName>
    </submittedName>
</protein>
<dbReference type="Gramene" id="TKW26021">
    <property type="protein sequence ID" value="TKW26021"/>
    <property type="gene ID" value="SEVIR_3G159000v2"/>
</dbReference>
<dbReference type="AlphaFoldDB" id="A0A4U6V9L8"/>
<keyword evidence="2" id="KW-1185">Reference proteome</keyword>
<gene>
    <name evidence="1" type="ORF">SEVIR_3G159000v2</name>
</gene>
<sequence length="367" mass="41395">MEYGDPTLIPGAAHRRPDHVTLCVPCSTVVREEERQLSLMALIGVQVDARAKLSSEAVRRDALQQLCIPTHELGVKRLTASTFLLHFATPKQSTAVLCLRGLAAGQTALRLMPWTHQVSASAAKLMYRARIETIAKLFNAPTFIEGIDNEHEIEQERDCLCLWVWTDNPDGLAKMVSLQVAEPLSFSDEYYWKMGEFDLPTSRSGPAEMLKYNVIIHLDRVLDYSPLPSSLSHESVHRGITGLPDDLYEEEWPVKHHFVWHYGVIDDRVVRCRVPVQERLSGRRGRSPSGEEMEIIDKFVVRETLGSQFARSYTYLTAQATRGGVLLAVHEDYYNMSYSEPKNNTLTAKLEATIAPISWWIMGVCGP</sequence>
<proteinExistence type="predicted"/>
<name>A0A4U6V9L8_SETVI</name>
<reference evidence="1" key="1">
    <citation type="submission" date="2019-03" db="EMBL/GenBank/DDBJ databases">
        <title>WGS assembly of Setaria viridis.</title>
        <authorList>
            <person name="Huang P."/>
            <person name="Jenkins J."/>
            <person name="Grimwood J."/>
            <person name="Barry K."/>
            <person name="Healey A."/>
            <person name="Mamidi S."/>
            <person name="Sreedasyam A."/>
            <person name="Shu S."/>
            <person name="Feldman M."/>
            <person name="Wu J."/>
            <person name="Yu Y."/>
            <person name="Chen C."/>
            <person name="Johnson J."/>
            <person name="Rokhsar D."/>
            <person name="Baxter I."/>
            <person name="Schmutz J."/>
            <person name="Brutnell T."/>
            <person name="Kellogg E."/>
        </authorList>
    </citation>
    <scope>NUCLEOTIDE SEQUENCE [LARGE SCALE GENOMIC DNA]</scope>
</reference>
<dbReference type="PANTHER" id="PTHR33087:SF31">
    <property type="entry name" value="OS06G0482850 PROTEIN"/>
    <property type="match status" value="1"/>
</dbReference>
<dbReference type="PANTHER" id="PTHR33087">
    <property type="entry name" value="OS07G0539200 PROTEIN"/>
    <property type="match status" value="1"/>
</dbReference>
<accession>A0A4U6V9L8</accession>